<dbReference type="EMBL" id="SLWB01000002">
    <property type="protein sequence ID" value="TCN72155.1"/>
    <property type="molecule type" value="Genomic_DNA"/>
</dbReference>
<keyword evidence="3 4" id="KW-0443">Lipid metabolism</keyword>
<evidence type="ECO:0000313" key="6">
    <source>
        <dbReference type="EMBL" id="TCN72155.1"/>
    </source>
</evidence>
<evidence type="ECO:0000256" key="2">
    <source>
        <dbReference type="ARBA" id="ARBA00022963"/>
    </source>
</evidence>
<dbReference type="RefSeq" id="WP_165876971.1">
    <property type="nucleotide sequence ID" value="NZ_SLWB01000002.1"/>
</dbReference>
<feature type="active site" description="Nucleophile" evidence="4">
    <location>
        <position position="57"/>
    </location>
</feature>
<reference evidence="6 7" key="1">
    <citation type="submission" date="2019-03" db="EMBL/GenBank/DDBJ databases">
        <title>Genomic Encyclopedia of Archaeal and Bacterial Type Strains, Phase II (KMG-II): from individual species to whole genera.</title>
        <authorList>
            <person name="Goeker M."/>
        </authorList>
    </citation>
    <scope>NUCLEOTIDE SEQUENCE [LARGE SCALE GENOMIC DNA]</scope>
    <source>
        <strain evidence="6 7">RL-C</strain>
    </source>
</reference>
<evidence type="ECO:0000313" key="7">
    <source>
        <dbReference type="Proteomes" id="UP000294830"/>
    </source>
</evidence>
<dbReference type="GO" id="GO:0016787">
    <property type="term" value="F:hydrolase activity"/>
    <property type="evidence" value="ECO:0007669"/>
    <property type="project" value="UniProtKB-UniRule"/>
</dbReference>
<proteinExistence type="predicted"/>
<dbReference type="PROSITE" id="PS51635">
    <property type="entry name" value="PNPLA"/>
    <property type="match status" value="1"/>
</dbReference>
<protein>
    <submittedName>
        <fullName evidence="6">NTE family protein</fullName>
    </submittedName>
</protein>
<evidence type="ECO:0000256" key="4">
    <source>
        <dbReference type="PROSITE-ProRule" id="PRU01161"/>
    </source>
</evidence>
<gene>
    <name evidence="6" type="ORF">CLV25_102118</name>
</gene>
<dbReference type="Gene3D" id="3.40.1090.10">
    <property type="entry name" value="Cytosolic phospholipase A2 catalytic domain"/>
    <property type="match status" value="2"/>
</dbReference>
<evidence type="ECO:0000256" key="1">
    <source>
        <dbReference type="ARBA" id="ARBA00022801"/>
    </source>
</evidence>
<keyword evidence="2 4" id="KW-0442">Lipid degradation</keyword>
<comment type="caution">
    <text evidence="6">The sequence shown here is derived from an EMBL/GenBank/DDBJ whole genome shotgun (WGS) entry which is preliminary data.</text>
</comment>
<feature type="short sequence motif" description="DGA/G" evidence="4">
    <location>
        <begin position="207"/>
        <end position="209"/>
    </location>
</feature>
<dbReference type="GO" id="GO:0016042">
    <property type="term" value="P:lipid catabolic process"/>
    <property type="evidence" value="ECO:0007669"/>
    <property type="project" value="UniProtKB-UniRule"/>
</dbReference>
<evidence type="ECO:0000259" key="5">
    <source>
        <dbReference type="PROSITE" id="PS51635"/>
    </source>
</evidence>
<feature type="short sequence motif" description="GXGXXG" evidence="4">
    <location>
        <begin position="28"/>
        <end position="33"/>
    </location>
</feature>
<dbReference type="InterPro" id="IPR016035">
    <property type="entry name" value="Acyl_Trfase/lysoPLipase"/>
</dbReference>
<keyword evidence="7" id="KW-1185">Reference proteome</keyword>
<keyword evidence="1 4" id="KW-0378">Hydrolase</keyword>
<accession>A0A4R2EU57</accession>
<evidence type="ECO:0000256" key="3">
    <source>
        <dbReference type="ARBA" id="ARBA00023098"/>
    </source>
</evidence>
<dbReference type="Proteomes" id="UP000294830">
    <property type="component" value="Unassembled WGS sequence"/>
</dbReference>
<dbReference type="AlphaFoldDB" id="A0A4R2EU57"/>
<dbReference type="SUPFAM" id="SSF52151">
    <property type="entry name" value="FabD/lysophospholipase-like"/>
    <property type="match status" value="1"/>
</dbReference>
<dbReference type="PANTHER" id="PTHR14226">
    <property type="entry name" value="NEUROPATHY TARGET ESTERASE/SWISS CHEESE D.MELANOGASTER"/>
    <property type="match status" value="1"/>
</dbReference>
<sequence length="763" mass="87815">MKRGLIVLLLLFSFNFSFSQKVGLVLSGGGAKGLSHIGVIKALEENNIPIDYISGTSMGALIGSMYAIGMSPDEMVRMVTSPEFLLWSTGQIEDDYLYLFKKLDPGAAMFSFKFSLKDSLSIPKLPTNLIPAHQMDLALLEYLAAPSALAKNNFDSLFVPFRCVASDIYNNKQYVARGGYLGSAVRASMTFPFYFKAISIDSTLLFDGGIYNNFPWDVMQEDFNPDYIIGSKCTSNPTKPDEENLLNQIESMVMGRTNYTIPDNKGLVIENTFTNVRLLDLGKARDIIDQGYRSTIAKIDSIKQHISRRTSKDEIAARRLIYKSKLPELVFDKVRFKGINSKQEEYVKGLFLSKRNVNFTFKKFKKEYFKLLSDNTITSIFPTTSFDDSTKMFDLSLNLKANNDLDVDFGGNISSSSMNQGYLGLTYKYFSKNYTRIFGNIYFGRLYSSLHFGFRQDYSYRKPFFYDLAFTLQRFDFFNSNPDPFFEDLRPSFLKQYEFYGRLNYGFPISSSSVLKFGYNIGNNIDKYYQIKNFLKSDEPDRTSFNFHKFSVSFDKNTLNQVMFPYKGRKQYLSFSYVIGNEENTPGNTGPTLSKSAHNHTWLAFRMYNQSYHKLSDNIWTGFLVDGVYTTKKAFSNYTATLLSAPYFAPFPQSKTLFLPNYRSESYVAVGFMPNILFTKNIYLRCEAYAFMPFYEIIKTDEYYVKYGNLFNNRYYIGSLSMVYNTIVGPLSLSVNYYDKENTKLYFVANFGFVLFNRRSLEY</sequence>
<dbReference type="CDD" id="cd07205">
    <property type="entry name" value="Pat_PNPLA6_PNPLA7_NTE1_like"/>
    <property type="match status" value="1"/>
</dbReference>
<dbReference type="InterPro" id="IPR050301">
    <property type="entry name" value="NTE"/>
</dbReference>
<feature type="short sequence motif" description="GXSXG" evidence="4">
    <location>
        <begin position="55"/>
        <end position="59"/>
    </location>
</feature>
<dbReference type="PANTHER" id="PTHR14226:SF29">
    <property type="entry name" value="NEUROPATHY TARGET ESTERASE SWS"/>
    <property type="match status" value="1"/>
</dbReference>
<dbReference type="Pfam" id="PF01734">
    <property type="entry name" value="Patatin"/>
    <property type="match status" value="1"/>
</dbReference>
<organism evidence="6 7">
    <name type="scientific">Acetobacteroides hydrogenigenes</name>
    <dbReference type="NCBI Taxonomy" id="979970"/>
    <lineage>
        <taxon>Bacteria</taxon>
        <taxon>Pseudomonadati</taxon>
        <taxon>Bacteroidota</taxon>
        <taxon>Bacteroidia</taxon>
        <taxon>Bacteroidales</taxon>
        <taxon>Rikenellaceae</taxon>
        <taxon>Acetobacteroides</taxon>
    </lineage>
</organism>
<feature type="active site" description="Proton acceptor" evidence="4">
    <location>
        <position position="207"/>
    </location>
</feature>
<dbReference type="InterPro" id="IPR002641">
    <property type="entry name" value="PNPLA_dom"/>
</dbReference>
<name>A0A4R2EU57_9BACT</name>
<feature type="domain" description="PNPLA" evidence="5">
    <location>
        <begin position="24"/>
        <end position="220"/>
    </location>
</feature>